<name>A0A4V3FMF9_9BACT</name>
<keyword evidence="1" id="KW-0812">Transmembrane</keyword>
<accession>A0A4V3FMF9</accession>
<evidence type="ECO:0000313" key="3">
    <source>
        <dbReference type="Proteomes" id="UP000294882"/>
    </source>
</evidence>
<dbReference type="EMBL" id="SOCH01000003">
    <property type="protein sequence ID" value="TDU97853.1"/>
    <property type="molecule type" value="Genomic_DNA"/>
</dbReference>
<proteinExistence type="predicted"/>
<keyword evidence="1" id="KW-1133">Transmembrane helix</keyword>
<feature type="transmembrane region" description="Helical" evidence="1">
    <location>
        <begin position="231"/>
        <end position="252"/>
    </location>
</feature>
<reference evidence="2 3" key="1">
    <citation type="submission" date="2019-03" db="EMBL/GenBank/DDBJ databases">
        <title>Genomic Encyclopedia of Archaeal and Bacterial Type Strains, Phase II (KMG-II): from individual species to whole genera.</title>
        <authorList>
            <person name="Goeker M."/>
        </authorList>
    </citation>
    <scope>NUCLEOTIDE SEQUENCE [LARGE SCALE GENOMIC DNA]</scope>
    <source>
        <strain evidence="2 3">ATCC 25591</strain>
    </source>
</reference>
<dbReference type="Proteomes" id="UP000294882">
    <property type="component" value="Unassembled WGS sequence"/>
</dbReference>
<dbReference type="RefSeq" id="WP_274177415.1">
    <property type="nucleotide sequence ID" value="NZ_JAQZDU010000007.1"/>
</dbReference>
<keyword evidence="1" id="KW-0472">Membrane</keyword>
<evidence type="ECO:0000256" key="1">
    <source>
        <dbReference type="SAM" id="Phobius"/>
    </source>
</evidence>
<evidence type="ECO:0000313" key="2">
    <source>
        <dbReference type="EMBL" id="TDU97853.1"/>
    </source>
</evidence>
<gene>
    <name evidence="2" type="ORF">JN03_0381</name>
</gene>
<comment type="caution">
    <text evidence="2">The sequence shown here is derived from an EMBL/GenBank/DDBJ whole genome shotgun (WGS) entry which is preliminary data.</text>
</comment>
<organism evidence="2 3">
    <name type="scientific">Metamycoplasma hyosynoviae</name>
    <dbReference type="NCBI Taxonomy" id="29559"/>
    <lineage>
        <taxon>Bacteria</taxon>
        <taxon>Bacillati</taxon>
        <taxon>Mycoplasmatota</taxon>
        <taxon>Mycoplasmoidales</taxon>
        <taxon>Metamycoplasmataceae</taxon>
        <taxon>Metamycoplasma</taxon>
    </lineage>
</organism>
<dbReference type="AlphaFoldDB" id="A0A4V3FMF9"/>
<protein>
    <submittedName>
        <fullName evidence="2">Uncharacterized protein</fullName>
    </submittedName>
</protein>
<sequence>MSVNMNPKITDDMGGGIPPSDTGEIVGKKYKYYYIPVIENTTNKKYRNWQAIDYLDLPIGLKEVNIDLDYSKITPDFLKYKLNLVVPNKNYLIYDFLFRDKNAINAAGKEFDPKQKKKIILNPSDFELNKVYDANYIKNYVKEKYGKEWYIVSDFKVLKCEVPMDIYYQANESVNATNYYVNVNNFVPEYHKKWIQYDKQSNWKEVNEVFDFKFKALVKELWYHSGNSQVVFAWIATILIFGLPFIALPHYYHTVIINTVEFWIQKDEKTNFEQYPYSTKLLFENNFILTPSTWKNFASSLGEIEPFDFNINPGEKLIIKGMFLPRVIEINNAGFILPNIKNLTQLHIKHIE</sequence>